<dbReference type="Proteomes" id="UP001610334">
    <property type="component" value="Unassembled WGS sequence"/>
</dbReference>
<name>A0ABR4H651_9EURO</name>
<gene>
    <name evidence="1" type="ORF">BJX63DRAFT_400471</name>
</gene>
<keyword evidence="2" id="KW-1185">Reference proteome</keyword>
<protein>
    <submittedName>
        <fullName evidence="1">Uncharacterized protein</fullName>
    </submittedName>
</protein>
<evidence type="ECO:0000313" key="1">
    <source>
        <dbReference type="EMBL" id="KAL2810935.1"/>
    </source>
</evidence>
<organism evidence="1 2">
    <name type="scientific">Aspergillus granulosus</name>
    <dbReference type="NCBI Taxonomy" id="176169"/>
    <lineage>
        <taxon>Eukaryota</taxon>
        <taxon>Fungi</taxon>
        <taxon>Dikarya</taxon>
        <taxon>Ascomycota</taxon>
        <taxon>Pezizomycotina</taxon>
        <taxon>Eurotiomycetes</taxon>
        <taxon>Eurotiomycetidae</taxon>
        <taxon>Eurotiales</taxon>
        <taxon>Aspergillaceae</taxon>
        <taxon>Aspergillus</taxon>
        <taxon>Aspergillus subgen. Nidulantes</taxon>
    </lineage>
</organism>
<dbReference type="EMBL" id="JBFXLT010000064">
    <property type="protein sequence ID" value="KAL2810935.1"/>
    <property type="molecule type" value="Genomic_DNA"/>
</dbReference>
<sequence length="83" mass="9530">MGWVTGWISDRLGLWQVLIEFNLAEWSTLCNAGMAPVWDMVEENHQLFAKRIGILDDEKHIMKVVALIGPLSLESFQWNGNCR</sequence>
<accession>A0ABR4H651</accession>
<reference evidence="1 2" key="1">
    <citation type="submission" date="2024-07" db="EMBL/GenBank/DDBJ databases">
        <title>Section-level genome sequencing and comparative genomics of Aspergillus sections Usti and Cavernicolus.</title>
        <authorList>
            <consortium name="Lawrence Berkeley National Laboratory"/>
            <person name="Nybo J.L."/>
            <person name="Vesth T.C."/>
            <person name="Theobald S."/>
            <person name="Frisvad J.C."/>
            <person name="Larsen T.O."/>
            <person name="Kjaerboelling I."/>
            <person name="Rothschild-Mancinelli K."/>
            <person name="Lyhne E.K."/>
            <person name="Kogle M.E."/>
            <person name="Barry K."/>
            <person name="Clum A."/>
            <person name="Na H."/>
            <person name="Ledsgaard L."/>
            <person name="Lin J."/>
            <person name="Lipzen A."/>
            <person name="Kuo A."/>
            <person name="Riley R."/>
            <person name="Mondo S."/>
            <person name="Labutti K."/>
            <person name="Haridas S."/>
            <person name="Pangalinan J."/>
            <person name="Salamov A.A."/>
            <person name="Simmons B.A."/>
            <person name="Magnuson J.K."/>
            <person name="Chen J."/>
            <person name="Drula E."/>
            <person name="Henrissat B."/>
            <person name="Wiebenga A."/>
            <person name="Lubbers R.J."/>
            <person name="Gomes A.C."/>
            <person name="Makela M.R."/>
            <person name="Stajich J."/>
            <person name="Grigoriev I.V."/>
            <person name="Mortensen U.H."/>
            <person name="De Vries R.P."/>
            <person name="Baker S.E."/>
            <person name="Andersen M.R."/>
        </authorList>
    </citation>
    <scope>NUCLEOTIDE SEQUENCE [LARGE SCALE GENOMIC DNA]</scope>
    <source>
        <strain evidence="1 2">CBS 588.65</strain>
    </source>
</reference>
<evidence type="ECO:0000313" key="2">
    <source>
        <dbReference type="Proteomes" id="UP001610334"/>
    </source>
</evidence>
<proteinExistence type="predicted"/>
<comment type="caution">
    <text evidence="1">The sequence shown here is derived from an EMBL/GenBank/DDBJ whole genome shotgun (WGS) entry which is preliminary data.</text>
</comment>